<evidence type="ECO:0000313" key="1">
    <source>
        <dbReference type="EMBL" id="SMD16638.1"/>
    </source>
</evidence>
<reference evidence="1 2" key="1">
    <citation type="submission" date="2017-04" db="EMBL/GenBank/DDBJ databases">
        <authorList>
            <person name="Afonso C.L."/>
            <person name="Miller P.J."/>
            <person name="Scott M.A."/>
            <person name="Spackman E."/>
            <person name="Goraichik I."/>
            <person name="Dimitrov K.M."/>
            <person name="Suarez D.L."/>
            <person name="Swayne D.E."/>
        </authorList>
    </citation>
    <scope>NUCLEOTIDE SEQUENCE [LARGE SCALE GENOMIC DNA]</scope>
    <source>
        <strain evidence="1 2">DSM 3385</strain>
    </source>
</reference>
<evidence type="ECO:0000313" key="2">
    <source>
        <dbReference type="Proteomes" id="UP000192418"/>
    </source>
</evidence>
<accession>A0A1W2F513</accession>
<dbReference type="EMBL" id="FWXY01000078">
    <property type="protein sequence ID" value="SMD16638.1"/>
    <property type="molecule type" value="Genomic_DNA"/>
</dbReference>
<dbReference type="AlphaFoldDB" id="A0A1W2F513"/>
<dbReference type="Proteomes" id="UP000192418">
    <property type="component" value="Unassembled WGS sequence"/>
</dbReference>
<proteinExistence type="predicted"/>
<protein>
    <submittedName>
        <fullName evidence="1">Uncharacterized protein</fullName>
    </submittedName>
</protein>
<name>A0A1W2F513_9BACT</name>
<dbReference type="RefSeq" id="WP_084072144.1">
    <property type="nucleotide sequence ID" value="NZ_FWXY01000078.1"/>
</dbReference>
<keyword evidence="2" id="KW-1185">Reference proteome</keyword>
<organism evidence="1 2">
    <name type="scientific">Desulfocicer vacuolatum DSM 3385</name>
    <dbReference type="NCBI Taxonomy" id="1121400"/>
    <lineage>
        <taxon>Bacteria</taxon>
        <taxon>Pseudomonadati</taxon>
        <taxon>Thermodesulfobacteriota</taxon>
        <taxon>Desulfobacteria</taxon>
        <taxon>Desulfobacterales</taxon>
        <taxon>Desulfobacteraceae</taxon>
        <taxon>Desulfocicer</taxon>
    </lineage>
</organism>
<sequence>MQSKRGGYRGKPKQKLPPHLKRVHVNARIQKWMLDQLKAKGEPGIVLEDILKKAGFEYCEPQNEQFCAFNNSNLE</sequence>
<dbReference type="OrthoDB" id="5422194at2"/>
<gene>
    <name evidence="1" type="ORF">SAMN02746065_1781</name>
</gene>